<accession>A0A9N9BEZ4</accession>
<feature type="non-terminal residue" evidence="2">
    <location>
        <position position="128"/>
    </location>
</feature>
<evidence type="ECO:0000313" key="3">
    <source>
        <dbReference type="Proteomes" id="UP000789831"/>
    </source>
</evidence>
<dbReference type="AlphaFoldDB" id="A0A9N9BEZ4"/>
<name>A0A9N9BEZ4_9GLOM</name>
<protein>
    <submittedName>
        <fullName evidence="2">3355_t:CDS:1</fullName>
    </submittedName>
</protein>
<organism evidence="2 3">
    <name type="scientific">Ambispora gerdemannii</name>
    <dbReference type="NCBI Taxonomy" id="144530"/>
    <lineage>
        <taxon>Eukaryota</taxon>
        <taxon>Fungi</taxon>
        <taxon>Fungi incertae sedis</taxon>
        <taxon>Mucoromycota</taxon>
        <taxon>Glomeromycotina</taxon>
        <taxon>Glomeromycetes</taxon>
        <taxon>Archaeosporales</taxon>
        <taxon>Ambisporaceae</taxon>
        <taxon>Ambispora</taxon>
    </lineage>
</organism>
<reference evidence="2" key="1">
    <citation type="submission" date="2021-06" db="EMBL/GenBank/DDBJ databases">
        <authorList>
            <person name="Kallberg Y."/>
            <person name="Tangrot J."/>
            <person name="Rosling A."/>
        </authorList>
    </citation>
    <scope>NUCLEOTIDE SEQUENCE</scope>
    <source>
        <strain evidence="2">MT106</strain>
    </source>
</reference>
<feature type="compositionally biased region" description="Basic and acidic residues" evidence="1">
    <location>
        <begin position="84"/>
        <end position="99"/>
    </location>
</feature>
<feature type="compositionally biased region" description="Polar residues" evidence="1">
    <location>
        <begin position="108"/>
        <end position="117"/>
    </location>
</feature>
<feature type="compositionally biased region" description="Basic residues" evidence="1">
    <location>
        <begin position="119"/>
        <end position="128"/>
    </location>
</feature>
<keyword evidence="3" id="KW-1185">Reference proteome</keyword>
<gene>
    <name evidence="2" type="ORF">AGERDE_LOCUS7373</name>
</gene>
<evidence type="ECO:0000313" key="2">
    <source>
        <dbReference type="EMBL" id="CAG8565612.1"/>
    </source>
</evidence>
<comment type="caution">
    <text evidence="2">The sequence shown here is derived from an EMBL/GenBank/DDBJ whole genome shotgun (WGS) entry which is preliminary data.</text>
</comment>
<feature type="region of interest" description="Disordered" evidence="1">
    <location>
        <begin position="52"/>
        <end position="128"/>
    </location>
</feature>
<proteinExistence type="predicted"/>
<feature type="compositionally biased region" description="Basic and acidic residues" evidence="1">
    <location>
        <begin position="67"/>
        <end position="76"/>
    </location>
</feature>
<evidence type="ECO:0000256" key="1">
    <source>
        <dbReference type="SAM" id="MobiDB-lite"/>
    </source>
</evidence>
<dbReference type="Proteomes" id="UP000789831">
    <property type="component" value="Unassembled WGS sequence"/>
</dbReference>
<sequence>MFAFYPPHHSNYVYTPYQPRFYKPVSPIARSRNESYYAPTTPMYDLVTDLNEQEQRRRAQEAVQQQQERHERENQARQRAYRQWLHEKKATREAMKPFEQRTPPHLCPSNNDINLNKSPRIRRIPIQS</sequence>
<dbReference type="EMBL" id="CAJVPL010001335">
    <property type="protein sequence ID" value="CAG8565612.1"/>
    <property type="molecule type" value="Genomic_DNA"/>
</dbReference>